<comment type="caution">
    <text evidence="3">The sequence shown here is derived from an EMBL/GenBank/DDBJ whole genome shotgun (WGS) entry which is preliminary data.</text>
</comment>
<dbReference type="PANTHER" id="PTHR43695:SF2">
    <property type="entry name" value="PUTATIVE (AFU_ORTHOLOGUE AFUA_2G17250)-RELATED"/>
    <property type="match status" value="1"/>
</dbReference>
<accession>A0A8H7TND0</accession>
<evidence type="ECO:0000259" key="2">
    <source>
        <dbReference type="Pfam" id="PF13472"/>
    </source>
</evidence>
<dbReference type="GO" id="GO:0016787">
    <property type="term" value="F:hydrolase activity"/>
    <property type="evidence" value="ECO:0007669"/>
    <property type="project" value="InterPro"/>
</dbReference>
<dbReference type="InterPro" id="IPR013830">
    <property type="entry name" value="SGNH_hydro"/>
</dbReference>
<sequence length="267" mass="28565">MRLSFLFCGLVAALAHAQPLLDPRAEKPPYFIVTGDSTTNKGTGWGEGFISNAQNGADGVIRSKGGTTTVTFKTGGWWDKAIQSVKDNKDKYRPIVTIQFGHNDQKADAGISLSQFQNNMKKLAEEVKSAGGTAIIITSLARRVFHDGKASENLKDWADAAKAAAKAAGAKYLDLNRASTDYLNKIGETNAAKYDKKSGDKTHLNAAGSTVFGRIVTDLMGEARPDLKTYLKANKKLSDKIAKGSLLLATNNFASKSALDSAVPHIS</sequence>
<dbReference type="Pfam" id="PF13472">
    <property type="entry name" value="Lipase_GDSL_2"/>
    <property type="match status" value="1"/>
</dbReference>
<dbReference type="SUPFAM" id="SSF52266">
    <property type="entry name" value="SGNH hydrolase"/>
    <property type="match status" value="1"/>
</dbReference>
<dbReference type="EMBL" id="JADCTT010000004">
    <property type="protein sequence ID" value="KAF9753032.1"/>
    <property type="molecule type" value="Genomic_DNA"/>
</dbReference>
<dbReference type="PANTHER" id="PTHR43695">
    <property type="entry name" value="PUTATIVE (AFU_ORTHOLOGUE AFUA_2G17250)-RELATED"/>
    <property type="match status" value="1"/>
</dbReference>
<dbReference type="AlphaFoldDB" id="A0A8H7TND0"/>
<dbReference type="Proteomes" id="UP000616885">
    <property type="component" value="Unassembled WGS sequence"/>
</dbReference>
<organism evidence="3 4">
    <name type="scientific">Bionectria ochroleuca</name>
    <name type="common">Gliocladium roseum</name>
    <dbReference type="NCBI Taxonomy" id="29856"/>
    <lineage>
        <taxon>Eukaryota</taxon>
        <taxon>Fungi</taxon>
        <taxon>Dikarya</taxon>
        <taxon>Ascomycota</taxon>
        <taxon>Pezizomycotina</taxon>
        <taxon>Sordariomycetes</taxon>
        <taxon>Hypocreomycetidae</taxon>
        <taxon>Hypocreales</taxon>
        <taxon>Bionectriaceae</taxon>
        <taxon>Clonostachys</taxon>
    </lineage>
</organism>
<evidence type="ECO:0000313" key="4">
    <source>
        <dbReference type="Proteomes" id="UP000616885"/>
    </source>
</evidence>
<dbReference type="Gene3D" id="3.40.50.1110">
    <property type="entry name" value="SGNH hydrolase"/>
    <property type="match status" value="1"/>
</dbReference>
<gene>
    <name evidence="3" type="ORF">IM811_011790</name>
</gene>
<feature type="signal peptide" evidence="1">
    <location>
        <begin position="1"/>
        <end position="17"/>
    </location>
</feature>
<dbReference type="InterPro" id="IPR036514">
    <property type="entry name" value="SGNH_hydro_sf"/>
</dbReference>
<evidence type="ECO:0000256" key="1">
    <source>
        <dbReference type="SAM" id="SignalP"/>
    </source>
</evidence>
<evidence type="ECO:0000313" key="3">
    <source>
        <dbReference type="EMBL" id="KAF9753032.1"/>
    </source>
</evidence>
<dbReference type="InterPro" id="IPR037459">
    <property type="entry name" value="RhgT-like"/>
</dbReference>
<keyword evidence="1" id="KW-0732">Signal</keyword>
<protein>
    <recommendedName>
        <fullName evidence="2">SGNH hydrolase-type esterase domain-containing protein</fullName>
    </recommendedName>
</protein>
<proteinExistence type="predicted"/>
<feature type="chain" id="PRO_5034576843" description="SGNH hydrolase-type esterase domain-containing protein" evidence="1">
    <location>
        <begin position="18"/>
        <end position="267"/>
    </location>
</feature>
<feature type="domain" description="SGNH hydrolase-type esterase" evidence="2">
    <location>
        <begin position="35"/>
        <end position="209"/>
    </location>
</feature>
<reference evidence="3" key="1">
    <citation type="submission" date="2020-10" db="EMBL/GenBank/DDBJ databases">
        <title>High-Quality Genome Resource of Clonostachys rosea strain S41 by Oxford Nanopore Long-Read Sequencing.</title>
        <authorList>
            <person name="Wang H."/>
        </authorList>
    </citation>
    <scope>NUCLEOTIDE SEQUENCE</scope>
    <source>
        <strain evidence="3">S41</strain>
    </source>
</reference>
<name>A0A8H7TND0_BIOOC</name>